<dbReference type="InterPro" id="IPR010982">
    <property type="entry name" value="Lambda_DNA-bd_dom_sf"/>
</dbReference>
<organism evidence="2 3">
    <name type="scientific">Paracidovorax wautersii</name>
    <dbReference type="NCBI Taxonomy" id="1177982"/>
    <lineage>
        <taxon>Bacteria</taxon>
        <taxon>Pseudomonadati</taxon>
        <taxon>Pseudomonadota</taxon>
        <taxon>Betaproteobacteria</taxon>
        <taxon>Burkholderiales</taxon>
        <taxon>Comamonadaceae</taxon>
        <taxon>Paracidovorax</taxon>
    </lineage>
</organism>
<feature type="domain" description="HTH cro/C1-type" evidence="1">
    <location>
        <begin position="13"/>
        <end position="72"/>
    </location>
</feature>
<dbReference type="EMBL" id="FONX01000002">
    <property type="protein sequence ID" value="SFE43031.1"/>
    <property type="molecule type" value="Genomic_DNA"/>
</dbReference>
<sequence length="234" mass="25366">MVIWGDALPEPSLKALMRQRSRDLGKTFTALAAEAGLARTYLYKLAADSGVDPSIGTLARLAHALQVSPVAVLRHYVALGIAGRRPRPPVTSTSISRGIRMPADAVVFNADITIPDHMAVRGGEAFRKVWEVQNVGQAAWAGRRLIRADDEYVIARSGGSGMLQPLVHAYLVSMHREVAIPYTPPGGCVRLTVDFVAPSENCSVASIWRIHDAEGRPCFGPEFFLQTIVTVLVQ</sequence>
<evidence type="ECO:0000259" key="1">
    <source>
        <dbReference type="PROSITE" id="PS50943"/>
    </source>
</evidence>
<dbReference type="CDD" id="cd14947">
    <property type="entry name" value="NBR1_like"/>
    <property type="match status" value="1"/>
</dbReference>
<dbReference type="InterPro" id="IPR013783">
    <property type="entry name" value="Ig-like_fold"/>
</dbReference>
<dbReference type="AlphaFoldDB" id="A0A1I2AGE0"/>
<name>A0A1I2AGE0_9BURK</name>
<proteinExistence type="predicted"/>
<dbReference type="Gene3D" id="2.60.40.10">
    <property type="entry name" value="Immunoglobulins"/>
    <property type="match status" value="1"/>
</dbReference>
<dbReference type="CDD" id="cd00093">
    <property type="entry name" value="HTH_XRE"/>
    <property type="match status" value="1"/>
</dbReference>
<evidence type="ECO:0000313" key="3">
    <source>
        <dbReference type="Proteomes" id="UP000199119"/>
    </source>
</evidence>
<dbReference type="GO" id="GO:0003677">
    <property type="term" value="F:DNA binding"/>
    <property type="evidence" value="ECO:0007669"/>
    <property type="project" value="InterPro"/>
</dbReference>
<protein>
    <submittedName>
        <fullName evidence="2">Helix-turn-helix</fullName>
    </submittedName>
</protein>
<dbReference type="STRING" id="1177982.SAMN04489711_10211"/>
<dbReference type="Proteomes" id="UP000199119">
    <property type="component" value="Unassembled WGS sequence"/>
</dbReference>
<dbReference type="InterPro" id="IPR032350">
    <property type="entry name" value="Nbr1_FW"/>
</dbReference>
<keyword evidence="3" id="KW-1185">Reference proteome</keyword>
<dbReference type="Pfam" id="PF01381">
    <property type="entry name" value="HTH_3"/>
    <property type="match status" value="1"/>
</dbReference>
<reference evidence="3" key="1">
    <citation type="submission" date="2016-10" db="EMBL/GenBank/DDBJ databases">
        <authorList>
            <person name="Varghese N."/>
            <person name="Submissions S."/>
        </authorList>
    </citation>
    <scope>NUCLEOTIDE SEQUENCE [LARGE SCALE GENOMIC DNA]</scope>
    <source>
        <strain evidence="3">DSM 27981</strain>
    </source>
</reference>
<dbReference type="RefSeq" id="WP_245785087.1">
    <property type="nucleotide sequence ID" value="NZ_FONX01000002.1"/>
</dbReference>
<evidence type="ECO:0000313" key="2">
    <source>
        <dbReference type="EMBL" id="SFE43031.1"/>
    </source>
</evidence>
<dbReference type="Gene3D" id="1.10.260.40">
    <property type="entry name" value="lambda repressor-like DNA-binding domains"/>
    <property type="match status" value="1"/>
</dbReference>
<dbReference type="SMART" id="SM00530">
    <property type="entry name" value="HTH_XRE"/>
    <property type="match status" value="1"/>
</dbReference>
<dbReference type="InterPro" id="IPR001387">
    <property type="entry name" value="Cro/C1-type_HTH"/>
</dbReference>
<dbReference type="Pfam" id="PF16158">
    <property type="entry name" value="N_BRCA1_IG"/>
    <property type="match status" value="1"/>
</dbReference>
<gene>
    <name evidence="2" type="ORF">SAMN04489711_10211</name>
</gene>
<dbReference type="SUPFAM" id="SSF47413">
    <property type="entry name" value="lambda repressor-like DNA-binding domains"/>
    <property type="match status" value="1"/>
</dbReference>
<dbReference type="PROSITE" id="PS50943">
    <property type="entry name" value="HTH_CROC1"/>
    <property type="match status" value="1"/>
</dbReference>
<accession>A0A1I2AGE0</accession>